<protein>
    <recommendedName>
        <fullName evidence="2">Choice-of-anchor D domain-containing protein</fullName>
    </recommendedName>
</protein>
<name>A0AAU6SCI0_9MICO</name>
<evidence type="ECO:0008006" key="2">
    <source>
        <dbReference type="Google" id="ProtNLM"/>
    </source>
</evidence>
<proteinExistence type="predicted"/>
<dbReference type="PROSITE" id="PS51257">
    <property type="entry name" value="PROKAR_LIPOPROTEIN"/>
    <property type="match status" value="1"/>
</dbReference>
<reference evidence="1" key="1">
    <citation type="submission" date="2024-04" db="EMBL/GenBank/DDBJ databases">
        <authorList>
            <person name="Roder T."/>
            <person name="Oberhansli S."/>
            <person name="Kreuzer M."/>
        </authorList>
    </citation>
    <scope>NUCLEOTIDE SEQUENCE</scope>
    <source>
        <strain evidence="1">LWS13-1.2</strain>
    </source>
</reference>
<evidence type="ECO:0000313" key="1">
    <source>
        <dbReference type="EMBL" id="WZO34588.1"/>
    </source>
</evidence>
<accession>A0AAU6SCI0</accession>
<gene>
    <name evidence="1" type="ORF">MRBLWS13_002250</name>
</gene>
<organism evidence="1">
    <name type="scientific">Microbacterium sp. LWS13-1.2</name>
    <dbReference type="NCBI Taxonomy" id="3135264"/>
    <lineage>
        <taxon>Bacteria</taxon>
        <taxon>Bacillati</taxon>
        <taxon>Actinomycetota</taxon>
        <taxon>Actinomycetes</taxon>
        <taxon>Micrococcales</taxon>
        <taxon>Microbacteriaceae</taxon>
        <taxon>Microbacterium</taxon>
    </lineage>
</organism>
<dbReference type="AlphaFoldDB" id="A0AAU6SCI0"/>
<dbReference type="RefSeq" id="WP_349425470.1">
    <property type="nucleotide sequence ID" value="NZ_CP151632.1"/>
</dbReference>
<sequence>MRTSPAHRSRHGSLSVQAGIAAAAAIAVALGFVGCAPSPTVATTAAPIRTLPAAVTVELAQLRADVAPRQAQLRVGNGSDAAITVGEVSVEDPRLDGPATRVVPDRVSTIPAGGSVDIRVQLPPVACSTSDDGDSDAVLELVGESGSVEVTASAPDALGFLAPLHARECLQERMADAATLAFTGFRPSAPGEPATLELTVTPTGTGAGTVVGLERTNLLDFAATPAEDEVFPLDIDVSAAEAEPVVVEIPLVPFRCDPHAVQEDKRGTIFDVRIELQGEPGEFELFVGDELRGRILTWVAGWCGFAS</sequence>
<dbReference type="EMBL" id="CP151632">
    <property type="protein sequence ID" value="WZO34588.1"/>
    <property type="molecule type" value="Genomic_DNA"/>
</dbReference>